<evidence type="ECO:0000256" key="2">
    <source>
        <dbReference type="ARBA" id="ARBA00010072"/>
    </source>
</evidence>
<reference evidence="11 12" key="1">
    <citation type="submission" date="2016-05" db="EMBL/GenBank/DDBJ databases">
        <authorList>
            <person name="Lavstsen T."/>
            <person name="Jespersen J.S."/>
        </authorList>
    </citation>
    <scope>NUCLEOTIDE SEQUENCE [LARGE SCALE GENOMIC DNA]</scope>
    <source>
        <strain evidence="11 12">B7-9</strain>
    </source>
</reference>
<dbReference type="Pfam" id="PF00528">
    <property type="entry name" value="BPD_transp_1"/>
    <property type="match status" value="1"/>
</dbReference>
<evidence type="ECO:0000256" key="9">
    <source>
        <dbReference type="RuleBase" id="RU363032"/>
    </source>
</evidence>
<dbReference type="RefSeq" id="WP_097651550.1">
    <property type="nucleotide sequence ID" value="NZ_LYXE01000063.1"/>
</dbReference>
<name>A0A2H3KNK2_9CHLR</name>
<keyword evidence="3 9" id="KW-0813">Transport</keyword>
<dbReference type="PANTHER" id="PTHR30614">
    <property type="entry name" value="MEMBRANE COMPONENT OF AMINO ACID ABC TRANSPORTER"/>
    <property type="match status" value="1"/>
</dbReference>
<keyword evidence="8 9" id="KW-0472">Membrane</keyword>
<dbReference type="SUPFAM" id="SSF161098">
    <property type="entry name" value="MetI-like"/>
    <property type="match status" value="1"/>
</dbReference>
<comment type="similarity">
    <text evidence="2">Belongs to the binding-protein-dependent transport system permease family. HisMQ subfamily.</text>
</comment>
<evidence type="ECO:0000259" key="10">
    <source>
        <dbReference type="PROSITE" id="PS50928"/>
    </source>
</evidence>
<dbReference type="InterPro" id="IPR010065">
    <property type="entry name" value="AA_ABC_transptr_permease_3TM"/>
</dbReference>
<evidence type="ECO:0000256" key="3">
    <source>
        <dbReference type="ARBA" id="ARBA00022448"/>
    </source>
</evidence>
<dbReference type="GO" id="GO:0022857">
    <property type="term" value="F:transmembrane transporter activity"/>
    <property type="evidence" value="ECO:0007669"/>
    <property type="project" value="InterPro"/>
</dbReference>
<dbReference type="OrthoDB" id="9787841at2"/>
<organism evidence="11 12">
    <name type="scientific">Candidatus Chloroploca asiatica</name>
    <dbReference type="NCBI Taxonomy" id="1506545"/>
    <lineage>
        <taxon>Bacteria</taxon>
        <taxon>Bacillati</taxon>
        <taxon>Chloroflexota</taxon>
        <taxon>Chloroflexia</taxon>
        <taxon>Chloroflexales</taxon>
        <taxon>Chloroflexineae</taxon>
        <taxon>Oscillochloridaceae</taxon>
        <taxon>Candidatus Chloroploca</taxon>
    </lineage>
</organism>
<dbReference type="Gene3D" id="1.10.3720.10">
    <property type="entry name" value="MetI-like"/>
    <property type="match status" value="1"/>
</dbReference>
<dbReference type="GO" id="GO:0043190">
    <property type="term" value="C:ATP-binding cassette (ABC) transporter complex"/>
    <property type="evidence" value="ECO:0007669"/>
    <property type="project" value="InterPro"/>
</dbReference>
<feature type="transmembrane region" description="Helical" evidence="9">
    <location>
        <begin position="101"/>
        <end position="123"/>
    </location>
</feature>
<comment type="subcellular location">
    <subcellularLocation>
        <location evidence="1 9">Cell membrane</location>
        <topology evidence="1 9">Multi-pass membrane protein</topology>
    </subcellularLocation>
</comment>
<evidence type="ECO:0000256" key="8">
    <source>
        <dbReference type="ARBA" id="ARBA00023136"/>
    </source>
</evidence>
<dbReference type="GO" id="GO:0006865">
    <property type="term" value="P:amino acid transport"/>
    <property type="evidence" value="ECO:0007669"/>
    <property type="project" value="UniProtKB-KW"/>
</dbReference>
<dbReference type="PANTHER" id="PTHR30614:SF20">
    <property type="entry name" value="GLUTAMINE TRANSPORT SYSTEM PERMEASE PROTEIN GLNP"/>
    <property type="match status" value="1"/>
</dbReference>
<evidence type="ECO:0000256" key="6">
    <source>
        <dbReference type="ARBA" id="ARBA00022970"/>
    </source>
</evidence>
<dbReference type="InterPro" id="IPR035906">
    <property type="entry name" value="MetI-like_sf"/>
</dbReference>
<protein>
    <submittedName>
        <fullName evidence="11">Amino acid ABC transporter</fullName>
    </submittedName>
</protein>
<dbReference type="EMBL" id="LYXE01000063">
    <property type="protein sequence ID" value="PDV99788.1"/>
    <property type="molecule type" value="Genomic_DNA"/>
</dbReference>
<sequence length="266" mass="30112">MAVDHERPEIQPRPRDLRAHLNEFPWWLLIILSVIGYMVVRIIVDPIYRNIFNTILQGLSTTLYVTAVSFVFALVFGLFLGLGRVSTNVILRNLSITYIEFIRGVPMLVLIFTISYAVVPLLARTFGLPNNAISLTARAIIALVLIYGAYIAEVFRAGIEAIGRGQMEAGRSLGMSRWQTMLYVILPQATRNMLPALGNDLIALLKDTSLVSVLGVREITQVSRLSVSTSFRYEETYFILTLFYLSMTLILSLLLQWIQRRAKIKR</sequence>
<dbReference type="Proteomes" id="UP000220922">
    <property type="component" value="Unassembled WGS sequence"/>
</dbReference>
<keyword evidence="12" id="KW-1185">Reference proteome</keyword>
<evidence type="ECO:0000256" key="4">
    <source>
        <dbReference type="ARBA" id="ARBA00022475"/>
    </source>
</evidence>
<dbReference type="NCBIfam" id="TIGR01726">
    <property type="entry name" value="HEQRo_perm_3TM"/>
    <property type="match status" value="1"/>
</dbReference>
<dbReference type="CDD" id="cd06261">
    <property type="entry name" value="TM_PBP2"/>
    <property type="match status" value="1"/>
</dbReference>
<accession>A0A2H3KNK2</accession>
<dbReference type="AlphaFoldDB" id="A0A2H3KNK2"/>
<dbReference type="PROSITE" id="PS50928">
    <property type="entry name" value="ABC_TM1"/>
    <property type="match status" value="1"/>
</dbReference>
<feature type="transmembrane region" description="Helical" evidence="9">
    <location>
        <begin position="24"/>
        <end position="44"/>
    </location>
</feature>
<dbReference type="InterPro" id="IPR043429">
    <property type="entry name" value="ArtM/GltK/GlnP/TcyL/YhdX-like"/>
</dbReference>
<dbReference type="InterPro" id="IPR000515">
    <property type="entry name" value="MetI-like"/>
</dbReference>
<proteinExistence type="inferred from homology"/>
<feature type="transmembrane region" description="Helical" evidence="9">
    <location>
        <begin position="56"/>
        <end position="81"/>
    </location>
</feature>
<evidence type="ECO:0000313" key="12">
    <source>
        <dbReference type="Proteomes" id="UP000220922"/>
    </source>
</evidence>
<feature type="transmembrane region" description="Helical" evidence="9">
    <location>
        <begin position="135"/>
        <end position="152"/>
    </location>
</feature>
<comment type="caution">
    <text evidence="11">The sequence shown here is derived from an EMBL/GenBank/DDBJ whole genome shotgun (WGS) entry which is preliminary data.</text>
</comment>
<evidence type="ECO:0000256" key="1">
    <source>
        <dbReference type="ARBA" id="ARBA00004651"/>
    </source>
</evidence>
<feature type="domain" description="ABC transmembrane type-1" evidence="10">
    <location>
        <begin position="59"/>
        <end position="255"/>
    </location>
</feature>
<keyword evidence="4" id="KW-1003">Cell membrane</keyword>
<feature type="transmembrane region" description="Helical" evidence="9">
    <location>
        <begin position="237"/>
        <end position="258"/>
    </location>
</feature>
<gene>
    <name evidence="11" type="ORF">A9Q02_00820</name>
</gene>
<evidence type="ECO:0000256" key="7">
    <source>
        <dbReference type="ARBA" id="ARBA00022989"/>
    </source>
</evidence>
<evidence type="ECO:0000256" key="5">
    <source>
        <dbReference type="ARBA" id="ARBA00022692"/>
    </source>
</evidence>
<evidence type="ECO:0000313" key="11">
    <source>
        <dbReference type="EMBL" id="PDV99788.1"/>
    </source>
</evidence>
<keyword evidence="5 9" id="KW-0812">Transmembrane</keyword>
<keyword evidence="6" id="KW-0029">Amino-acid transport</keyword>
<keyword evidence="7 9" id="KW-1133">Transmembrane helix</keyword>